<dbReference type="PhylomeDB" id="A0A0A2IM64"/>
<organism evidence="3 4">
    <name type="scientific">Penicillium expansum</name>
    <name type="common">Blue mold rot fungus</name>
    <dbReference type="NCBI Taxonomy" id="27334"/>
    <lineage>
        <taxon>Eukaryota</taxon>
        <taxon>Fungi</taxon>
        <taxon>Dikarya</taxon>
        <taxon>Ascomycota</taxon>
        <taxon>Pezizomycotina</taxon>
        <taxon>Eurotiomycetes</taxon>
        <taxon>Eurotiomycetidae</taxon>
        <taxon>Eurotiales</taxon>
        <taxon>Aspergillaceae</taxon>
        <taxon>Penicillium</taxon>
    </lineage>
</organism>
<dbReference type="RefSeq" id="XP_016595374.1">
    <property type="nucleotide sequence ID" value="XM_016745561.1"/>
</dbReference>
<dbReference type="STRING" id="27334.A0A0A2IM64"/>
<accession>A0A0A2IM64</accession>
<evidence type="ECO:0000313" key="4">
    <source>
        <dbReference type="Proteomes" id="UP000030143"/>
    </source>
</evidence>
<keyword evidence="1" id="KW-0812">Transmembrane</keyword>
<name>A0A0A2IM64_PENEN</name>
<gene>
    <name evidence="3" type="ORF">PEX2_082910</name>
</gene>
<keyword evidence="4" id="KW-1185">Reference proteome</keyword>
<keyword evidence="1" id="KW-1133">Transmembrane helix</keyword>
<proteinExistence type="predicted"/>
<dbReference type="GeneID" id="27680981"/>
<feature type="chain" id="PRO_5009752435" description="Integral membrane protein" evidence="2">
    <location>
        <begin position="27"/>
        <end position="172"/>
    </location>
</feature>
<feature type="transmembrane region" description="Helical" evidence="1">
    <location>
        <begin position="62"/>
        <end position="84"/>
    </location>
</feature>
<feature type="signal peptide" evidence="2">
    <location>
        <begin position="1"/>
        <end position="26"/>
    </location>
</feature>
<evidence type="ECO:0000256" key="2">
    <source>
        <dbReference type="SAM" id="SignalP"/>
    </source>
</evidence>
<dbReference type="EMBL" id="JQFZ01000262">
    <property type="protein sequence ID" value="KGO52644.1"/>
    <property type="molecule type" value="Genomic_DNA"/>
</dbReference>
<dbReference type="OrthoDB" id="1523883at2759"/>
<evidence type="ECO:0008006" key="5">
    <source>
        <dbReference type="Google" id="ProtNLM"/>
    </source>
</evidence>
<sequence length="172" mass="18629">MASGLILNPHLLLQTLPLATSTGTLAHALLELTTTTGFLLPSLQPTSDKILPKWYSHVFNRAVWTVLALNLGTITSAAGTLFLNRYYPRKPLQTTAFYWIGLAGAVGHLVFVPFVINPVKRIVDDVAVKEDLGESGVGASVDMARWVGVHRVRMVVADLPAWIAFLGAVLTL</sequence>
<protein>
    <recommendedName>
        <fullName evidence="5">Integral membrane protein</fullName>
    </recommendedName>
</protein>
<evidence type="ECO:0000313" key="3">
    <source>
        <dbReference type="EMBL" id="KGO52644.1"/>
    </source>
</evidence>
<dbReference type="VEuPathDB" id="FungiDB:PEXP_094490"/>
<comment type="caution">
    <text evidence="3">The sequence shown here is derived from an EMBL/GenBank/DDBJ whole genome shotgun (WGS) entry which is preliminary data.</text>
</comment>
<dbReference type="Proteomes" id="UP000030143">
    <property type="component" value="Unassembled WGS sequence"/>
</dbReference>
<dbReference type="HOGENOM" id="CLU_092535_0_0_1"/>
<feature type="transmembrane region" description="Helical" evidence="1">
    <location>
        <begin position="96"/>
        <end position="116"/>
    </location>
</feature>
<keyword evidence="1" id="KW-0472">Membrane</keyword>
<reference evidence="3 4" key="1">
    <citation type="journal article" date="2015" name="Mol. Plant Microbe Interact.">
        <title>Genome, transcriptome, and functional analyses of Penicillium expansum provide new insights into secondary metabolism and pathogenicity.</title>
        <authorList>
            <person name="Ballester A.R."/>
            <person name="Marcet-Houben M."/>
            <person name="Levin E."/>
            <person name="Sela N."/>
            <person name="Selma-Lazaro C."/>
            <person name="Carmona L."/>
            <person name="Wisniewski M."/>
            <person name="Droby S."/>
            <person name="Gonzalez-Candelas L."/>
            <person name="Gabaldon T."/>
        </authorList>
    </citation>
    <scope>NUCLEOTIDE SEQUENCE [LARGE SCALE GENOMIC DNA]</scope>
    <source>
        <strain evidence="3 4">MD-8</strain>
    </source>
</reference>
<evidence type="ECO:0000256" key="1">
    <source>
        <dbReference type="SAM" id="Phobius"/>
    </source>
</evidence>
<dbReference type="AlphaFoldDB" id="A0A0A2IM64"/>
<keyword evidence="2" id="KW-0732">Signal</keyword>